<dbReference type="Pfam" id="PF03176">
    <property type="entry name" value="MMPL"/>
    <property type="match status" value="2"/>
</dbReference>
<accession>A0A1G9EYV4</accession>
<dbReference type="InterPro" id="IPR050545">
    <property type="entry name" value="Mycobact_MmpL"/>
</dbReference>
<evidence type="ECO:0000256" key="5">
    <source>
        <dbReference type="ARBA" id="ARBA00023136"/>
    </source>
</evidence>
<feature type="transmembrane region" description="Helical" evidence="7">
    <location>
        <begin position="811"/>
        <end position="842"/>
    </location>
</feature>
<dbReference type="STRING" id="1095776.SAMN04515672_4025"/>
<dbReference type="InterPro" id="IPR004869">
    <property type="entry name" value="MMPL_dom"/>
</dbReference>
<feature type="region of interest" description="Disordered" evidence="6">
    <location>
        <begin position="101"/>
        <end position="161"/>
    </location>
</feature>
<evidence type="ECO:0000256" key="1">
    <source>
        <dbReference type="ARBA" id="ARBA00004651"/>
    </source>
</evidence>
<feature type="transmembrane region" description="Helical" evidence="7">
    <location>
        <begin position="718"/>
        <end position="737"/>
    </location>
</feature>
<feature type="transmembrane region" description="Helical" evidence="7">
    <location>
        <begin position="273"/>
        <end position="292"/>
    </location>
</feature>
<evidence type="ECO:0000256" key="3">
    <source>
        <dbReference type="ARBA" id="ARBA00022692"/>
    </source>
</evidence>
<feature type="transmembrane region" description="Helical" evidence="7">
    <location>
        <begin position="327"/>
        <end position="347"/>
    </location>
</feature>
<dbReference type="Proteomes" id="UP000198882">
    <property type="component" value="Unassembled WGS sequence"/>
</dbReference>
<feature type="transmembrane region" description="Helical" evidence="7">
    <location>
        <begin position="382"/>
        <end position="407"/>
    </location>
</feature>
<dbReference type="PANTHER" id="PTHR33406">
    <property type="entry name" value="MEMBRANE PROTEIN MJ1562-RELATED"/>
    <property type="match status" value="1"/>
</dbReference>
<name>A0A1G9EYV4_9EURY</name>
<feature type="transmembrane region" description="Helical" evidence="7">
    <location>
        <begin position="299"/>
        <end position="321"/>
    </location>
</feature>
<keyword evidence="3 7" id="KW-0812">Transmembrane</keyword>
<keyword evidence="4 7" id="KW-1133">Transmembrane helix</keyword>
<feature type="transmembrane region" description="Helical" evidence="7">
    <location>
        <begin position="768"/>
        <end position="790"/>
    </location>
</feature>
<feature type="domain" description="SSD" evidence="8">
    <location>
        <begin position="713"/>
        <end position="873"/>
    </location>
</feature>
<reference evidence="10" key="1">
    <citation type="submission" date="2016-10" db="EMBL/GenBank/DDBJ databases">
        <authorList>
            <person name="Varghese N."/>
            <person name="Submissions S."/>
        </authorList>
    </citation>
    <scope>NUCLEOTIDE SEQUENCE [LARGE SCALE GENOMIC DNA]</scope>
    <source>
        <strain evidence="10">B4,CECT 8067,JCM 17497</strain>
    </source>
</reference>
<dbReference type="InterPro" id="IPR000731">
    <property type="entry name" value="SSD"/>
</dbReference>
<feature type="transmembrane region" description="Helical" evidence="7">
    <location>
        <begin position="419"/>
        <end position="441"/>
    </location>
</feature>
<feature type="region of interest" description="Disordered" evidence="6">
    <location>
        <begin position="356"/>
        <end position="375"/>
    </location>
</feature>
<feature type="compositionally biased region" description="Low complexity" evidence="6">
    <location>
        <begin position="101"/>
        <end position="115"/>
    </location>
</feature>
<feature type="transmembrane region" description="Helical" evidence="7">
    <location>
        <begin position="848"/>
        <end position="867"/>
    </location>
</feature>
<dbReference type="PROSITE" id="PS50156">
    <property type="entry name" value="SSD"/>
    <property type="match status" value="2"/>
</dbReference>
<proteinExistence type="predicted"/>
<feature type="compositionally biased region" description="Acidic residues" evidence="6">
    <location>
        <begin position="123"/>
        <end position="146"/>
    </location>
</feature>
<dbReference type="GO" id="GO:0005886">
    <property type="term" value="C:plasma membrane"/>
    <property type="evidence" value="ECO:0007669"/>
    <property type="project" value="UniProtKB-SubCell"/>
</dbReference>
<evidence type="ECO:0000256" key="2">
    <source>
        <dbReference type="ARBA" id="ARBA00022475"/>
    </source>
</evidence>
<dbReference type="OrthoDB" id="42357at2157"/>
<dbReference type="AlphaFoldDB" id="A0A1G9EYV4"/>
<dbReference type="Gene3D" id="1.20.1640.10">
    <property type="entry name" value="Multidrug efflux transporter AcrB transmembrane domain"/>
    <property type="match status" value="2"/>
</dbReference>
<feature type="transmembrane region" description="Helical" evidence="7">
    <location>
        <begin position="744"/>
        <end position="762"/>
    </location>
</feature>
<evidence type="ECO:0000256" key="7">
    <source>
        <dbReference type="SAM" id="Phobius"/>
    </source>
</evidence>
<evidence type="ECO:0000256" key="6">
    <source>
        <dbReference type="SAM" id="MobiDB-lite"/>
    </source>
</evidence>
<keyword evidence="10" id="KW-1185">Reference proteome</keyword>
<evidence type="ECO:0000259" key="8">
    <source>
        <dbReference type="PROSITE" id="PS50156"/>
    </source>
</evidence>
<evidence type="ECO:0000313" key="10">
    <source>
        <dbReference type="Proteomes" id="UP000198882"/>
    </source>
</evidence>
<organism evidence="9 10">
    <name type="scientific">Natronorubrum texcoconense</name>
    <dbReference type="NCBI Taxonomy" id="1095776"/>
    <lineage>
        <taxon>Archaea</taxon>
        <taxon>Methanobacteriati</taxon>
        <taxon>Methanobacteriota</taxon>
        <taxon>Stenosarchaea group</taxon>
        <taxon>Halobacteria</taxon>
        <taxon>Halobacteriales</taxon>
        <taxon>Natrialbaceae</taxon>
        <taxon>Natronorubrum</taxon>
    </lineage>
</organism>
<keyword evidence="2" id="KW-1003">Cell membrane</keyword>
<evidence type="ECO:0000256" key="4">
    <source>
        <dbReference type="ARBA" id="ARBA00022989"/>
    </source>
</evidence>
<comment type="subcellular location">
    <subcellularLocation>
        <location evidence="1">Cell membrane</location>
        <topology evidence="1">Multi-pass membrane protein</topology>
    </subcellularLocation>
</comment>
<evidence type="ECO:0000313" key="9">
    <source>
        <dbReference type="EMBL" id="SDK81165.1"/>
    </source>
</evidence>
<feature type="compositionally biased region" description="Basic and acidic residues" evidence="6">
    <location>
        <begin position="356"/>
        <end position="372"/>
    </location>
</feature>
<dbReference type="EMBL" id="FNFE01000007">
    <property type="protein sequence ID" value="SDK81165.1"/>
    <property type="molecule type" value="Genomic_DNA"/>
</dbReference>
<feature type="transmembrane region" description="Helical" evidence="7">
    <location>
        <begin position="484"/>
        <end position="502"/>
    </location>
</feature>
<gene>
    <name evidence="9" type="ORF">SAMN04515672_4025</name>
</gene>
<dbReference type="PANTHER" id="PTHR33406:SF13">
    <property type="entry name" value="MEMBRANE PROTEIN YDFJ"/>
    <property type="match status" value="1"/>
</dbReference>
<keyword evidence="5 7" id="KW-0472">Membrane</keyword>
<dbReference type="SUPFAM" id="SSF82866">
    <property type="entry name" value="Multidrug efflux transporter AcrB transmembrane domain"/>
    <property type="match status" value="2"/>
</dbReference>
<protein>
    <submittedName>
        <fullName evidence="9">Predicted exporter protein, RND superfamily</fullName>
    </submittedName>
</protein>
<feature type="domain" description="SSD" evidence="8">
    <location>
        <begin position="299"/>
        <end position="444"/>
    </location>
</feature>
<sequence length="903" mass="94909">MTLVMGAGVGSLEQTSSLDQFETDSEAAEKLEYIQANYGEDDDTTTVQVVVRGENVLDRESLLATLELQQEFREDDRIEPTLTDEPFTDVASIVAMTAMQGEGAAGGQQDAPAEGGENGNGTDAEDGDADAEDGDTEGGDTEDGDEPATGTAQMDGGEDGPSLEAQIEQLESMSDEEVEDVVAAVLGEDADRQVLAFLPTDYEQGSTQADARMLFVTQHGDGQGGMEGEAADHVVDSQLAMAELVDDRFGDGGFVFGAGIITDEIDRSLTDSLIIVVPMALLFVSAVLAVAYRDLLDIVLGLGGVALVLVWTFGFLGWAGIDFNQLMIAVPVLLVGLSVDYAIHLFMRHREARDARRNAPRSGERGAERPASEDATESTRSAMVLVVAGLGVAFVWVTATAVIGFLSNLVSPIGPIREFGVASAFGIVSALVVFGAVIPAAKVELDALLEARGYDRRKRAFGTGGGRLSGALAGGHRAAKRMPWAVVAVAVLLTLGGAYGAAQIDTTFDQEDFIADDPADWAKSLPGPFAAGDYSVKENMGYVNEHFLRQDTQAQLLVEGDITDDRTLERTDEMQASAAETDVAVVLPNGEAHVRSPLTAMESVAAENESFAATYDAADTTGDGVPDQNLEAVYDEFFEVAPEQARDVIHRTGGAGADGGEYQSLRVVVSTQGDASAGDVNDQLTGVASAADGDGLQVTATGQIIVFHLIEQELFETVIESMLVALVAVVAFLMVAYRWTHGSALLGLLTIAPIVFGVAWILGTMYLLGISFNVMTGTITSLTIGLGVAYNIHMTERYLLERKRGDDPFDALYRSVTGTGGALFGSAATTVGGFGVLVFAILPPLQQFGLITGLTIIYAFLGSVFVLPSMLVLWTNYVGGDVATDAPTPSADASSADAGGDGE</sequence>